<feature type="transmembrane region" description="Helical" evidence="1">
    <location>
        <begin position="125"/>
        <end position="149"/>
    </location>
</feature>
<keyword evidence="1" id="KW-1133">Transmembrane helix</keyword>
<dbReference type="EMBL" id="VXIS01000087">
    <property type="protein sequence ID" value="KAA8906656.1"/>
    <property type="molecule type" value="Genomic_DNA"/>
</dbReference>
<sequence length="210" mass="23348">MYSWQRESRLDPGVQAYLDQPFMDVSQTFRTSDGRTCCGVTLHWCKRKRTLLEGSLLTFRLLGICFATALMLLGILFVSIPVTAGSTLPLAVAALVVGAISFFSFFLEVFLCTGPMGFPMGNRRLVAAELITQCLLFVISGLCFTWVIIEYYQFDVVALIFALPFGLNMVTALVVVALDTYALIHDNHAKERVSRKTVNEIPAPQYEGTQ</sequence>
<organism evidence="2 3">
    <name type="scientific">Sphaerosporella brunnea</name>
    <dbReference type="NCBI Taxonomy" id="1250544"/>
    <lineage>
        <taxon>Eukaryota</taxon>
        <taxon>Fungi</taxon>
        <taxon>Dikarya</taxon>
        <taxon>Ascomycota</taxon>
        <taxon>Pezizomycotina</taxon>
        <taxon>Pezizomycetes</taxon>
        <taxon>Pezizales</taxon>
        <taxon>Pyronemataceae</taxon>
        <taxon>Sphaerosporella</taxon>
    </lineage>
</organism>
<dbReference type="AlphaFoldDB" id="A0A5J5EYI1"/>
<feature type="transmembrane region" description="Helical" evidence="1">
    <location>
        <begin position="90"/>
        <end position="113"/>
    </location>
</feature>
<comment type="caution">
    <text evidence="2">The sequence shown here is derived from an EMBL/GenBank/DDBJ whole genome shotgun (WGS) entry which is preliminary data.</text>
</comment>
<accession>A0A5J5EYI1</accession>
<dbReference type="InParanoid" id="A0A5J5EYI1"/>
<evidence type="ECO:0000313" key="2">
    <source>
        <dbReference type="EMBL" id="KAA8906656.1"/>
    </source>
</evidence>
<name>A0A5J5EYI1_9PEZI</name>
<dbReference type="Proteomes" id="UP000326924">
    <property type="component" value="Unassembled WGS sequence"/>
</dbReference>
<keyword evidence="1" id="KW-0472">Membrane</keyword>
<keyword evidence="1" id="KW-0812">Transmembrane</keyword>
<evidence type="ECO:0000313" key="3">
    <source>
        <dbReference type="Proteomes" id="UP000326924"/>
    </source>
</evidence>
<feature type="transmembrane region" description="Helical" evidence="1">
    <location>
        <begin position="57"/>
        <end position="78"/>
    </location>
</feature>
<evidence type="ECO:0000256" key="1">
    <source>
        <dbReference type="SAM" id="Phobius"/>
    </source>
</evidence>
<gene>
    <name evidence="2" type="ORF">FN846DRAFT_948278</name>
</gene>
<reference evidence="2 3" key="1">
    <citation type="submission" date="2019-09" db="EMBL/GenBank/DDBJ databases">
        <title>Draft genome of the ectomycorrhizal ascomycete Sphaerosporella brunnea.</title>
        <authorList>
            <consortium name="DOE Joint Genome Institute"/>
            <person name="Benucci G.M."/>
            <person name="Marozzi G."/>
            <person name="Antonielli L."/>
            <person name="Sanchez S."/>
            <person name="Marco P."/>
            <person name="Wang X."/>
            <person name="Falini L.B."/>
            <person name="Barry K."/>
            <person name="Haridas S."/>
            <person name="Lipzen A."/>
            <person name="Labutti K."/>
            <person name="Grigoriev I.V."/>
            <person name="Murat C."/>
            <person name="Martin F."/>
            <person name="Albertini E."/>
            <person name="Donnini D."/>
            <person name="Bonito G."/>
        </authorList>
    </citation>
    <scope>NUCLEOTIDE SEQUENCE [LARGE SCALE GENOMIC DNA]</scope>
    <source>
        <strain evidence="2 3">Sb_GMNB300</strain>
    </source>
</reference>
<proteinExistence type="predicted"/>
<keyword evidence="3" id="KW-1185">Reference proteome</keyword>
<protein>
    <submittedName>
        <fullName evidence="2">Uncharacterized protein</fullName>
    </submittedName>
</protein>
<feature type="transmembrane region" description="Helical" evidence="1">
    <location>
        <begin position="161"/>
        <end position="184"/>
    </location>
</feature>